<sequence length="406" mass="45405">MSGISSVTFDLKGKEVFLAGEKVQGTWFVNVNSTVKVNFITTYLIGATYLEWRETNLSRKDFEDDEFKTHELYTRQVTSHPVNGDGLAPGKYKYPINYQIPKDKMHSSFEGRHGATRWFIKIEIGRPMPHSNIVKYKCFTYLANVDIDQPLYAKSISKSQERKISRAFGIGDAGAIKLTASIDRSGYCPGEWALITLDVTNGTTKDLDQPSAALIQEVEFKGNGEKKITKECIRNLVGTKLSKGNQLKWNNQKLTIDPVPPTSLLRSSYCIKCSYYIEIKVPLPFCNGEDIKIKFPITIGTIPQNHKKRQNKPSPPSYDGLNIPVTDLSNSITYTEQKKSKSCFEYSSKTLEFPKISFTPMTAYVVEYTPTATGTTPPTPSKNQAPPDYSTVQPSAPPFPSSAEKS</sequence>
<dbReference type="PANTHER" id="PTHR11188">
    <property type="entry name" value="ARRESTIN DOMAIN CONTAINING PROTEIN"/>
    <property type="match status" value="1"/>
</dbReference>
<reference evidence="4" key="1">
    <citation type="submission" date="2022-08" db="UniProtKB">
        <authorList>
            <consortium name="EnsemblMetazoa"/>
        </authorList>
    </citation>
    <scope>IDENTIFICATION</scope>
    <source>
        <strain evidence="4">05x7-T-G4-1.051#20</strain>
    </source>
</reference>
<dbReference type="InterPro" id="IPR011022">
    <property type="entry name" value="Arrestin_C-like"/>
</dbReference>
<dbReference type="Proteomes" id="UP000005408">
    <property type="component" value="Unassembled WGS sequence"/>
</dbReference>
<dbReference type="Gene3D" id="2.60.40.640">
    <property type="match status" value="2"/>
</dbReference>
<dbReference type="AlphaFoldDB" id="A0A8W8I0T5"/>
<dbReference type="GO" id="GO:0005737">
    <property type="term" value="C:cytoplasm"/>
    <property type="evidence" value="ECO:0007669"/>
    <property type="project" value="TreeGrafter"/>
</dbReference>
<dbReference type="InterPro" id="IPR014756">
    <property type="entry name" value="Ig_E-set"/>
</dbReference>
<feature type="region of interest" description="Disordered" evidence="2">
    <location>
        <begin position="370"/>
        <end position="406"/>
    </location>
</feature>
<dbReference type="SMART" id="SM01017">
    <property type="entry name" value="Arrestin_C"/>
    <property type="match status" value="1"/>
</dbReference>
<evidence type="ECO:0000256" key="2">
    <source>
        <dbReference type="SAM" id="MobiDB-lite"/>
    </source>
</evidence>
<keyword evidence="5" id="KW-1185">Reference proteome</keyword>
<accession>A0A8W8I0T5</accession>
<dbReference type="Pfam" id="PF00339">
    <property type="entry name" value="Arrestin_N"/>
    <property type="match status" value="1"/>
</dbReference>
<dbReference type="InterPro" id="IPR050357">
    <property type="entry name" value="Arrestin_domain-protein"/>
</dbReference>
<evidence type="ECO:0000256" key="1">
    <source>
        <dbReference type="ARBA" id="ARBA00005298"/>
    </source>
</evidence>
<name>A0A8W8I0T5_MAGGI</name>
<organism evidence="4 5">
    <name type="scientific">Magallana gigas</name>
    <name type="common">Pacific oyster</name>
    <name type="synonym">Crassostrea gigas</name>
    <dbReference type="NCBI Taxonomy" id="29159"/>
    <lineage>
        <taxon>Eukaryota</taxon>
        <taxon>Metazoa</taxon>
        <taxon>Spiralia</taxon>
        <taxon>Lophotrochozoa</taxon>
        <taxon>Mollusca</taxon>
        <taxon>Bivalvia</taxon>
        <taxon>Autobranchia</taxon>
        <taxon>Pteriomorphia</taxon>
        <taxon>Ostreida</taxon>
        <taxon>Ostreoidea</taxon>
        <taxon>Ostreidae</taxon>
        <taxon>Magallana</taxon>
    </lineage>
</organism>
<dbReference type="Pfam" id="PF02752">
    <property type="entry name" value="Arrestin_C"/>
    <property type="match status" value="1"/>
</dbReference>
<evidence type="ECO:0000313" key="5">
    <source>
        <dbReference type="Proteomes" id="UP000005408"/>
    </source>
</evidence>
<dbReference type="SUPFAM" id="SSF81296">
    <property type="entry name" value="E set domains"/>
    <property type="match status" value="2"/>
</dbReference>
<comment type="similarity">
    <text evidence="1">Belongs to the arrestin family.</text>
</comment>
<feature type="domain" description="Arrestin C-terminal-like" evidence="3">
    <location>
        <begin position="172"/>
        <end position="304"/>
    </location>
</feature>
<proteinExistence type="inferred from homology"/>
<dbReference type="PANTHER" id="PTHR11188:SF17">
    <property type="entry name" value="FI21816P1"/>
    <property type="match status" value="1"/>
</dbReference>
<protein>
    <recommendedName>
        <fullName evidence="3">Arrestin C-terminal-like domain-containing protein</fullName>
    </recommendedName>
</protein>
<dbReference type="EnsemblMetazoa" id="G11970.1">
    <property type="protein sequence ID" value="G11970.1:cds"/>
    <property type="gene ID" value="G11970"/>
</dbReference>
<evidence type="ECO:0000313" key="4">
    <source>
        <dbReference type="EnsemblMetazoa" id="G11970.1:cds"/>
    </source>
</evidence>
<dbReference type="OMA" id="FIRIEIG"/>
<dbReference type="GO" id="GO:0015031">
    <property type="term" value="P:protein transport"/>
    <property type="evidence" value="ECO:0007669"/>
    <property type="project" value="TreeGrafter"/>
</dbReference>
<dbReference type="InterPro" id="IPR014752">
    <property type="entry name" value="Arrestin-like_C"/>
</dbReference>
<evidence type="ECO:0000259" key="3">
    <source>
        <dbReference type="SMART" id="SM01017"/>
    </source>
</evidence>
<dbReference type="InterPro" id="IPR011021">
    <property type="entry name" value="Arrestin-like_N"/>
</dbReference>